<dbReference type="Pfam" id="PF12704">
    <property type="entry name" value="MacB_PCD"/>
    <property type="match status" value="1"/>
</dbReference>
<dbReference type="InterPro" id="IPR025857">
    <property type="entry name" value="MacB_PCD"/>
</dbReference>
<evidence type="ECO:0000256" key="6">
    <source>
        <dbReference type="ARBA" id="ARBA00023136"/>
    </source>
</evidence>
<organism evidence="10 11">
    <name type="scientific">Bacteroides pyogenes DSM 20611 = JCM 6294</name>
    <dbReference type="NCBI Taxonomy" id="1121100"/>
    <lineage>
        <taxon>Bacteria</taxon>
        <taxon>Pseudomonadati</taxon>
        <taxon>Bacteroidota</taxon>
        <taxon>Bacteroidia</taxon>
        <taxon>Bacteroidales</taxon>
        <taxon>Bacteroidaceae</taxon>
        <taxon>Bacteroides</taxon>
    </lineage>
</organism>
<dbReference type="Proteomes" id="UP000018842">
    <property type="component" value="Unassembled WGS sequence"/>
</dbReference>
<evidence type="ECO:0000313" key="11">
    <source>
        <dbReference type="Proteomes" id="UP000018842"/>
    </source>
</evidence>
<evidence type="ECO:0000256" key="5">
    <source>
        <dbReference type="ARBA" id="ARBA00022989"/>
    </source>
</evidence>
<feature type="transmembrane region" description="Helical" evidence="7">
    <location>
        <begin position="264"/>
        <end position="289"/>
    </location>
</feature>
<feature type="transmembrane region" description="Helical" evidence="7">
    <location>
        <begin position="309"/>
        <end position="336"/>
    </location>
</feature>
<keyword evidence="4 7" id="KW-0812">Transmembrane</keyword>
<dbReference type="STRING" id="1121100.GCA_000428105_01161"/>
<evidence type="ECO:0000256" key="4">
    <source>
        <dbReference type="ARBA" id="ARBA00022692"/>
    </source>
</evidence>
<dbReference type="PANTHER" id="PTHR30489">
    <property type="entry name" value="LIPOPROTEIN-RELEASING SYSTEM TRANSMEMBRANE PROTEIN LOLE"/>
    <property type="match status" value="1"/>
</dbReference>
<reference evidence="11" key="1">
    <citation type="journal article" date="2014" name="Genome">
        <title>Draft Genome Sequences of Three Strains of Bacteroides pyogenes Isolated from a Cat and Swine.</title>
        <authorList>
            <person name="Sakamoto M."/>
            <person name="Oshima K."/>
            <person name="Suda W."/>
            <person name="Kitamura K."/>
            <person name="Iida T."/>
            <person name="Hattori M."/>
            <person name="Ohkuma M."/>
        </authorList>
    </citation>
    <scope>NUCLEOTIDE SEQUENCE [LARGE SCALE GENOMIC DNA]</scope>
    <source>
        <strain evidence="11">JCM 6294</strain>
    </source>
</reference>
<dbReference type="RefSeq" id="WP_034540634.1">
    <property type="nucleotide sequence ID" value="NZ_ATZH01000013.1"/>
</dbReference>
<dbReference type="GO" id="GO:0098797">
    <property type="term" value="C:plasma membrane protein complex"/>
    <property type="evidence" value="ECO:0007669"/>
    <property type="project" value="TreeGrafter"/>
</dbReference>
<evidence type="ECO:0000256" key="3">
    <source>
        <dbReference type="ARBA" id="ARBA00022475"/>
    </source>
</evidence>
<sequence>MMFKLAWLNLWRNPRRTCISIASVCFAVFFCILMNSAYGGIWNAAIQNILRMQKGHLEIHHKSDGKDMSAENFMAMGEDDLQRLSGVAGITDVLPRIETFAMASSGDLSQGVAVLGIYPALERRRMDLASMLVEGVYLTEQDRGVLMGEALSRYLGIHVGDSIVMIGKGYHGVSAVGLYPVRGILSIPVPQMDRSVVYMNIESAQEFIGLLDGYSCVYLLLEQDKRLLDIQSQVAAMLPADKYEIHNWKNVMTELLAYSETTHAIGLIVNIILYLLVGSGILSTVIMLINERRYEFGMLLALGMQRSWLVISVFYELLLIMVIGSSIAVATALPIISHFSKHAILLKGNSAKFIQEYLTKPEFTCYVGVDLFVEQLLVVLLISCMVMLYPTFILLKLKINQVLKQ</sequence>
<dbReference type="Pfam" id="PF02687">
    <property type="entry name" value="FtsX"/>
    <property type="match status" value="1"/>
</dbReference>
<evidence type="ECO:0000256" key="2">
    <source>
        <dbReference type="ARBA" id="ARBA00005236"/>
    </source>
</evidence>
<comment type="similarity">
    <text evidence="2">Belongs to the ABC-4 integral membrane protein family. LolC/E subfamily.</text>
</comment>
<feature type="domain" description="ABC3 transporter permease C-terminal" evidence="8">
    <location>
        <begin position="268"/>
        <end position="397"/>
    </location>
</feature>
<dbReference type="GO" id="GO:0044874">
    <property type="term" value="P:lipoprotein localization to outer membrane"/>
    <property type="evidence" value="ECO:0007669"/>
    <property type="project" value="TreeGrafter"/>
</dbReference>
<evidence type="ECO:0000256" key="1">
    <source>
        <dbReference type="ARBA" id="ARBA00004651"/>
    </source>
</evidence>
<keyword evidence="5 7" id="KW-1133">Transmembrane helix</keyword>
<feature type="transmembrane region" description="Helical" evidence="7">
    <location>
        <begin position="376"/>
        <end position="395"/>
    </location>
</feature>
<protein>
    <submittedName>
        <fullName evidence="10">ABC-type transport system</fullName>
    </submittedName>
</protein>
<dbReference type="PANTHER" id="PTHR30489:SF0">
    <property type="entry name" value="LIPOPROTEIN-RELEASING SYSTEM TRANSMEMBRANE PROTEIN LOLE"/>
    <property type="match status" value="1"/>
</dbReference>
<evidence type="ECO:0000256" key="7">
    <source>
        <dbReference type="SAM" id="Phobius"/>
    </source>
</evidence>
<evidence type="ECO:0000259" key="8">
    <source>
        <dbReference type="Pfam" id="PF02687"/>
    </source>
</evidence>
<name>W4PG97_9BACE</name>
<accession>W4PG97</accession>
<feature type="domain" description="MacB-like periplasmic core" evidence="9">
    <location>
        <begin position="17"/>
        <end position="234"/>
    </location>
</feature>
<dbReference type="AlphaFoldDB" id="W4PG97"/>
<evidence type="ECO:0000313" key="10">
    <source>
        <dbReference type="EMBL" id="GAE18821.1"/>
    </source>
</evidence>
<evidence type="ECO:0000259" key="9">
    <source>
        <dbReference type="Pfam" id="PF12704"/>
    </source>
</evidence>
<dbReference type="EMBL" id="BAIR01000013">
    <property type="protein sequence ID" value="GAE18821.1"/>
    <property type="molecule type" value="Genomic_DNA"/>
</dbReference>
<keyword evidence="6 7" id="KW-0472">Membrane</keyword>
<proteinExistence type="inferred from homology"/>
<comment type="caution">
    <text evidence="10">The sequence shown here is derived from an EMBL/GenBank/DDBJ whole genome shotgun (WGS) entry which is preliminary data.</text>
</comment>
<comment type="subcellular location">
    <subcellularLocation>
        <location evidence="1">Cell membrane</location>
        <topology evidence="1">Multi-pass membrane protein</topology>
    </subcellularLocation>
</comment>
<keyword evidence="3" id="KW-1003">Cell membrane</keyword>
<gene>
    <name evidence="10" type="ORF">JCM6294_1775</name>
</gene>
<dbReference type="InterPro" id="IPR003838">
    <property type="entry name" value="ABC3_permease_C"/>
</dbReference>
<dbReference type="eggNOG" id="COG4591">
    <property type="taxonomic scope" value="Bacteria"/>
</dbReference>
<dbReference type="InterPro" id="IPR051447">
    <property type="entry name" value="Lipoprotein-release_system"/>
</dbReference>